<dbReference type="NCBIfam" id="TIGR00177">
    <property type="entry name" value="molyb_syn"/>
    <property type="match status" value="1"/>
</dbReference>
<dbReference type="CDD" id="cd00885">
    <property type="entry name" value="cinA"/>
    <property type="match status" value="1"/>
</dbReference>
<dbReference type="InterPro" id="IPR008135">
    <property type="entry name" value="Competence-induced_CinA"/>
</dbReference>
<evidence type="ECO:0000256" key="1">
    <source>
        <dbReference type="HAMAP-Rule" id="MF_00226"/>
    </source>
</evidence>
<evidence type="ECO:0000313" key="4">
    <source>
        <dbReference type="Proteomes" id="UP000074108"/>
    </source>
</evidence>
<sequence length="412" mass="45298">MNAEIIAVGSELLLGQISNTNGQFLSRELAELGISVYYHTVVGDNKKRLEAAIQIAEKRADLIIFTGGLGPTNDDLTKEVVADHLSFPLVIHQPSLDHIENYFQKVNRVMTDNNRKQALVISGAHVFKNDNGMAPGMIKSKDCIHYLLLPGPPSEMKPMFTNKAKELLVNLKGEFSVLHSKVLRFFGIGEAQLETEIKDLLDKQLNPTIAPLAENGEVTLRLTAMANTKSEAKNLIEKLERDIHERVGQYLYGYDDSTLYSQLVHQLSLRNQTVTSAESLTGGLFQRELTSINGASAVYNGGLVTYSNEVKMTILGVSKDILHEFGAVSEQCAISMAKNAKRLFHSDYSVSFTGVAGPTQLEGKEVGTVWVGVSTPTTTKAYSLNLSGSREGIRNRSTKYGAFYLLKELQKG</sequence>
<evidence type="ECO:0000313" key="3">
    <source>
        <dbReference type="EMBL" id="KUP07187.1"/>
    </source>
</evidence>
<feature type="domain" description="MoaB/Mog" evidence="2">
    <location>
        <begin position="4"/>
        <end position="170"/>
    </location>
</feature>
<dbReference type="OrthoDB" id="9801454at2"/>
<dbReference type="NCBIfam" id="TIGR00200">
    <property type="entry name" value="cinA_nterm"/>
    <property type="match status" value="1"/>
</dbReference>
<dbReference type="PANTHER" id="PTHR13939">
    <property type="entry name" value="NICOTINAMIDE-NUCLEOTIDE AMIDOHYDROLASE PNCC"/>
    <property type="match status" value="1"/>
</dbReference>
<dbReference type="InterPro" id="IPR036425">
    <property type="entry name" value="MoaB/Mog-like_dom_sf"/>
</dbReference>
<gene>
    <name evidence="1" type="primary">cinA</name>
    <name evidence="3" type="ORF">Q75_06580</name>
</gene>
<dbReference type="Pfam" id="PF02464">
    <property type="entry name" value="CinA"/>
    <property type="match status" value="1"/>
</dbReference>
<dbReference type="SUPFAM" id="SSF53218">
    <property type="entry name" value="Molybdenum cofactor biosynthesis proteins"/>
    <property type="match status" value="1"/>
</dbReference>
<comment type="similarity">
    <text evidence="1">Belongs to the CinA family.</text>
</comment>
<dbReference type="Pfam" id="PF18146">
    <property type="entry name" value="CinA_KH"/>
    <property type="match status" value="1"/>
</dbReference>
<dbReference type="Gene3D" id="3.90.950.20">
    <property type="entry name" value="CinA-like"/>
    <property type="match status" value="1"/>
</dbReference>
<keyword evidence="4" id="KW-1185">Reference proteome</keyword>
<dbReference type="SUPFAM" id="SSF142433">
    <property type="entry name" value="CinA-like"/>
    <property type="match status" value="1"/>
</dbReference>
<organism evidence="3 4">
    <name type="scientific">Bacillus coahuilensis p1.1.43</name>
    <dbReference type="NCBI Taxonomy" id="1150625"/>
    <lineage>
        <taxon>Bacteria</taxon>
        <taxon>Bacillati</taxon>
        <taxon>Bacillota</taxon>
        <taxon>Bacilli</taxon>
        <taxon>Bacillales</taxon>
        <taxon>Bacillaceae</taxon>
        <taxon>Bacillus</taxon>
    </lineage>
</organism>
<dbReference type="PATRIC" id="fig|1150625.3.peg.1377"/>
<reference evidence="3 4" key="1">
    <citation type="journal article" date="2016" name="Front. Microbiol.">
        <title>Microevolution Analysis of Bacillus coahuilensis Unveils Differences in Phosphorus Acquisition Strategies and Their Regulation.</title>
        <authorList>
            <person name="Gomez-Lunar Z."/>
            <person name="Hernandez-Gonzalez I."/>
            <person name="Rodriguez-Torres M.D."/>
            <person name="Souza V."/>
            <person name="Olmedo-Alvarez G."/>
        </authorList>
    </citation>
    <scope>NUCLEOTIDE SEQUENCE [LARGE SCALE GENOMIC DNA]</scope>
    <source>
        <strain evidence="4">p1.1.43</strain>
    </source>
</reference>
<dbReference type="SMART" id="SM00852">
    <property type="entry name" value="MoCF_biosynth"/>
    <property type="match status" value="1"/>
</dbReference>
<dbReference type="InterPro" id="IPR036653">
    <property type="entry name" value="CinA-like_C"/>
</dbReference>
<dbReference type="PANTHER" id="PTHR13939:SF0">
    <property type="entry name" value="NMN AMIDOHYDROLASE-LIKE PROTEIN YFAY"/>
    <property type="match status" value="1"/>
</dbReference>
<accession>A0A147K9S0</accession>
<dbReference type="Gene3D" id="3.40.980.10">
    <property type="entry name" value="MoaB/Mog-like domain"/>
    <property type="match status" value="1"/>
</dbReference>
<comment type="caution">
    <text evidence="3">The sequence shown here is derived from an EMBL/GenBank/DDBJ whole genome shotgun (WGS) entry which is preliminary data.</text>
</comment>
<dbReference type="AlphaFoldDB" id="A0A147K9S0"/>
<dbReference type="InterPro" id="IPR008136">
    <property type="entry name" value="CinA_C"/>
</dbReference>
<dbReference type="InterPro" id="IPR050101">
    <property type="entry name" value="CinA"/>
</dbReference>
<dbReference type="Gene3D" id="3.30.70.2860">
    <property type="match status" value="1"/>
</dbReference>
<dbReference type="InterPro" id="IPR001453">
    <property type="entry name" value="MoaB/Mog_dom"/>
</dbReference>
<dbReference type="Proteomes" id="UP000074108">
    <property type="component" value="Unassembled WGS sequence"/>
</dbReference>
<dbReference type="NCBIfam" id="TIGR00199">
    <property type="entry name" value="PncC_domain"/>
    <property type="match status" value="1"/>
</dbReference>
<proteinExistence type="inferred from homology"/>
<name>A0A147K9S0_9BACI</name>
<dbReference type="RefSeq" id="WP_059350807.1">
    <property type="nucleotide sequence ID" value="NZ_LDYG01000024.1"/>
</dbReference>
<dbReference type="InterPro" id="IPR041424">
    <property type="entry name" value="CinA_KH"/>
</dbReference>
<dbReference type="Pfam" id="PF00994">
    <property type="entry name" value="MoCF_biosynth"/>
    <property type="match status" value="1"/>
</dbReference>
<evidence type="ECO:0000259" key="2">
    <source>
        <dbReference type="SMART" id="SM00852"/>
    </source>
</evidence>
<dbReference type="NCBIfam" id="NF001813">
    <property type="entry name" value="PRK00549.1"/>
    <property type="match status" value="1"/>
</dbReference>
<dbReference type="HAMAP" id="MF_00226_B">
    <property type="entry name" value="CinA_B"/>
    <property type="match status" value="1"/>
</dbReference>
<dbReference type="STRING" id="1150625.Q75_06580"/>
<dbReference type="EMBL" id="LDYG01000024">
    <property type="protein sequence ID" value="KUP07187.1"/>
    <property type="molecule type" value="Genomic_DNA"/>
</dbReference>
<dbReference type="PIRSF" id="PIRSF006728">
    <property type="entry name" value="CinA"/>
    <property type="match status" value="1"/>
</dbReference>
<protein>
    <recommendedName>
        <fullName evidence="1">Putative competence-damage inducible protein</fullName>
    </recommendedName>
</protein>